<keyword evidence="2 5" id="KW-0812">Transmembrane</keyword>
<evidence type="ECO:0000313" key="7">
    <source>
        <dbReference type="EMBL" id="AJW71853.1"/>
    </source>
</evidence>
<feature type="transmembrane region" description="Helical" evidence="5">
    <location>
        <begin position="172"/>
        <end position="191"/>
    </location>
</feature>
<dbReference type="AlphaFoldDB" id="A0A0D5C5Q4"/>
<dbReference type="PIRSF" id="PIRSF006648">
    <property type="entry name" value="DrrB"/>
    <property type="match status" value="1"/>
</dbReference>
<dbReference type="PANTHER" id="PTHR43229:SF2">
    <property type="entry name" value="NODULATION PROTEIN J"/>
    <property type="match status" value="1"/>
</dbReference>
<dbReference type="InterPro" id="IPR047817">
    <property type="entry name" value="ABC2_TM_bact-type"/>
</dbReference>
<reference evidence="8" key="1">
    <citation type="submission" date="2015-03" db="EMBL/GenBank/DDBJ databases">
        <title>Characterization of two novel Thaumarchaeota isolated from the Northern Adriatic Sea.</title>
        <authorList>
            <person name="Bayer B."/>
            <person name="Vojvoda J."/>
            <person name="Offre P."/>
            <person name="Srivastava A."/>
            <person name="Elisabeth N."/>
            <person name="Garcia J.A.L."/>
            <person name="Schleper C."/>
            <person name="Herndl G.J."/>
        </authorList>
    </citation>
    <scope>NUCLEOTIDE SEQUENCE [LARGE SCALE GENOMIC DNA]</scope>
    <source>
        <strain evidence="8">NF5</strain>
    </source>
</reference>
<gene>
    <name evidence="7" type="ORF">NADRNF5_2184</name>
</gene>
<feature type="transmembrane region" description="Helical" evidence="5">
    <location>
        <begin position="134"/>
        <end position="160"/>
    </location>
</feature>
<keyword evidence="4 5" id="KW-0472">Membrane</keyword>
<feature type="domain" description="ABC transmembrane type-2" evidence="6">
    <location>
        <begin position="19"/>
        <end position="251"/>
    </location>
</feature>
<dbReference type="PROSITE" id="PS51012">
    <property type="entry name" value="ABC_TM2"/>
    <property type="match status" value="1"/>
</dbReference>
<evidence type="ECO:0000256" key="1">
    <source>
        <dbReference type="ARBA" id="ARBA00004141"/>
    </source>
</evidence>
<name>A0A0D5C5Q4_9ARCH</name>
<dbReference type="HOGENOM" id="CLU_039483_6_0_2"/>
<reference evidence="7 8" key="2">
    <citation type="journal article" date="2016" name="ISME J.">
        <title>Physiological and genomic characterization of two novel marine thaumarchaeal strains indicates niche differentiation.</title>
        <authorList>
            <person name="Bayer B."/>
            <person name="Vojvoda J."/>
            <person name="Offre P."/>
            <person name="Alves R.J."/>
            <person name="Elisabeth N.H."/>
            <person name="Garcia J.A."/>
            <person name="Volland J.M."/>
            <person name="Srivastava A."/>
            <person name="Schleper C."/>
            <person name="Herndl G.J."/>
        </authorList>
    </citation>
    <scope>NUCLEOTIDE SEQUENCE [LARGE SCALE GENOMIC DNA]</scope>
    <source>
        <strain evidence="7 8">NF5</strain>
    </source>
</reference>
<evidence type="ECO:0000256" key="3">
    <source>
        <dbReference type="ARBA" id="ARBA00022989"/>
    </source>
</evidence>
<evidence type="ECO:0000259" key="6">
    <source>
        <dbReference type="PROSITE" id="PS51012"/>
    </source>
</evidence>
<comment type="subcellular location">
    <subcellularLocation>
        <location evidence="1">Membrane</location>
        <topology evidence="1">Multi-pass membrane protein</topology>
    </subcellularLocation>
</comment>
<evidence type="ECO:0000313" key="8">
    <source>
        <dbReference type="Proteomes" id="UP000032408"/>
    </source>
</evidence>
<keyword evidence="3 5" id="KW-1133">Transmembrane helix</keyword>
<dbReference type="InterPro" id="IPR000412">
    <property type="entry name" value="ABC_2_transport"/>
</dbReference>
<feature type="transmembrane region" description="Helical" evidence="5">
    <location>
        <begin position="20"/>
        <end position="43"/>
    </location>
</feature>
<sequence length="253" mass="27737">MHPIIRLVNRNLTISLNPGFLIWQVIFPLIYIFVAGFAYAPLISAVPFGNKDLDYPAFLASGMIGFNIMNSTLISGIIIWNDRKHGMFEQIMSGPFTRSHYILSNICTIGIIGLVSASLIAVVGYPVFFESVEFSLVTIPIIVFGAITGSVLFGSLASIISTRLRSSEGFNVIINTVFLFFAFVSTAFYPAGGAPEPLRTAFYLNPLTYLVDVIRAGIFGTVTEFVIIEMIVLVVIASILFVIASRLLTKLDF</sequence>
<accession>A0A0D5C5Q4</accession>
<feature type="transmembrane region" description="Helical" evidence="5">
    <location>
        <begin position="55"/>
        <end position="80"/>
    </location>
</feature>
<dbReference type="Pfam" id="PF01061">
    <property type="entry name" value="ABC2_membrane"/>
    <property type="match status" value="1"/>
</dbReference>
<organism evidence="7 8">
    <name type="scientific">Nitrosopumilus adriaticus</name>
    <dbReference type="NCBI Taxonomy" id="1580092"/>
    <lineage>
        <taxon>Archaea</taxon>
        <taxon>Nitrososphaerota</taxon>
        <taxon>Nitrososphaeria</taxon>
        <taxon>Nitrosopumilales</taxon>
        <taxon>Nitrosopumilaceae</taxon>
        <taxon>Nitrosopumilus</taxon>
    </lineage>
</organism>
<dbReference type="GO" id="GO:0043190">
    <property type="term" value="C:ATP-binding cassette (ABC) transporter complex"/>
    <property type="evidence" value="ECO:0007669"/>
    <property type="project" value="InterPro"/>
</dbReference>
<dbReference type="GeneID" id="24821350"/>
<dbReference type="Proteomes" id="UP000032408">
    <property type="component" value="Chromosome"/>
</dbReference>
<feature type="transmembrane region" description="Helical" evidence="5">
    <location>
        <begin position="101"/>
        <end position="128"/>
    </location>
</feature>
<dbReference type="PANTHER" id="PTHR43229">
    <property type="entry name" value="NODULATION PROTEIN J"/>
    <property type="match status" value="1"/>
</dbReference>
<dbReference type="GO" id="GO:0140359">
    <property type="term" value="F:ABC-type transporter activity"/>
    <property type="evidence" value="ECO:0007669"/>
    <property type="project" value="InterPro"/>
</dbReference>
<protein>
    <submittedName>
        <fullName evidence="7">ABC transporter</fullName>
    </submittedName>
</protein>
<dbReference type="OrthoDB" id="147058at2157"/>
<dbReference type="KEGG" id="nin:NADRNF5_2184"/>
<dbReference type="InterPro" id="IPR051784">
    <property type="entry name" value="Nod_factor_ABC_transporter"/>
</dbReference>
<feature type="transmembrane region" description="Helical" evidence="5">
    <location>
        <begin position="225"/>
        <end position="248"/>
    </location>
</feature>
<keyword evidence="8" id="KW-1185">Reference proteome</keyword>
<dbReference type="RefSeq" id="WP_048118503.1">
    <property type="nucleotide sequence ID" value="NZ_CP011070.1"/>
</dbReference>
<proteinExistence type="predicted"/>
<dbReference type="EMBL" id="CP011070">
    <property type="protein sequence ID" value="AJW71853.1"/>
    <property type="molecule type" value="Genomic_DNA"/>
</dbReference>
<evidence type="ECO:0000256" key="4">
    <source>
        <dbReference type="ARBA" id="ARBA00023136"/>
    </source>
</evidence>
<dbReference type="InterPro" id="IPR013525">
    <property type="entry name" value="ABC2_TM"/>
</dbReference>
<dbReference type="STRING" id="1580092.NADRNF5_2184"/>
<evidence type="ECO:0000256" key="2">
    <source>
        <dbReference type="ARBA" id="ARBA00022692"/>
    </source>
</evidence>
<evidence type="ECO:0000256" key="5">
    <source>
        <dbReference type="SAM" id="Phobius"/>
    </source>
</evidence>